<dbReference type="RefSeq" id="WP_189483442.1">
    <property type="nucleotide sequence ID" value="NZ_BMYR01000009.1"/>
</dbReference>
<evidence type="ECO:0000256" key="6">
    <source>
        <dbReference type="ARBA" id="ARBA00022692"/>
    </source>
</evidence>
<keyword evidence="7 10" id="KW-0653">Protein transport</keyword>
<evidence type="ECO:0000256" key="1">
    <source>
        <dbReference type="ARBA" id="ARBA00004383"/>
    </source>
</evidence>
<proteinExistence type="inferred from homology"/>
<dbReference type="PANTHER" id="PTHR33446:SF14">
    <property type="entry name" value="PROTEIN TONB"/>
    <property type="match status" value="1"/>
</dbReference>
<comment type="caution">
    <text evidence="13">The sequence shown here is derived from an EMBL/GenBank/DDBJ whole genome shotgun (WGS) entry which is preliminary data.</text>
</comment>
<comment type="similarity">
    <text evidence="2 10">Belongs to the TonB family.</text>
</comment>
<feature type="region of interest" description="Disordered" evidence="11">
    <location>
        <begin position="1"/>
        <end position="27"/>
    </location>
</feature>
<keyword evidence="9" id="KW-0472">Membrane</keyword>
<evidence type="ECO:0000313" key="13">
    <source>
        <dbReference type="EMBL" id="GGW66997.1"/>
    </source>
</evidence>
<evidence type="ECO:0000256" key="5">
    <source>
        <dbReference type="ARBA" id="ARBA00022519"/>
    </source>
</evidence>
<name>A0ABQ2WTP0_9ALTE</name>
<evidence type="ECO:0000259" key="12">
    <source>
        <dbReference type="PROSITE" id="PS52015"/>
    </source>
</evidence>
<dbReference type="PROSITE" id="PS52015">
    <property type="entry name" value="TONB_CTD"/>
    <property type="match status" value="1"/>
</dbReference>
<evidence type="ECO:0000256" key="10">
    <source>
        <dbReference type="RuleBase" id="RU362123"/>
    </source>
</evidence>
<sequence length="323" mass="36734">MIVPTDLDKPRDESLPQPLKRVNPEYPPDAAKRGQFGYVKLRFLVDEQGEVTAIDTIDAYPQKVFERASIRAVKRWRYEPSATKHLMTVRLDYSLSGGVKISAVEQTVAEHNLWDYAIAGSPQHQLALGMLLSMVDIQSGHGFWYNPELPLSATPDFSIFEERASVKADFDGFWGYAVVRVAKDGTITEQLSTEFEARSEITNLVGLTLKGKIETDVYRLHRRTDIYSRGINVRPSVEASRTMSGIYWWEQSARNGNRHAQRIMAAYDRQWEDYLVAEKDAEVLAWAGSRLILEGDHEKGMQFLEQAIAQNYAPASEMKKQLM</sequence>
<dbReference type="EMBL" id="BMYR01000009">
    <property type="protein sequence ID" value="GGW66997.1"/>
    <property type="molecule type" value="Genomic_DNA"/>
</dbReference>
<dbReference type="PANTHER" id="PTHR33446">
    <property type="entry name" value="PROTEIN TONB-RELATED"/>
    <property type="match status" value="1"/>
</dbReference>
<dbReference type="Proteomes" id="UP000634667">
    <property type="component" value="Unassembled WGS sequence"/>
</dbReference>
<dbReference type="SUPFAM" id="SSF74653">
    <property type="entry name" value="TolA/TonB C-terminal domain"/>
    <property type="match status" value="1"/>
</dbReference>
<keyword evidence="5 10" id="KW-0997">Cell inner membrane</keyword>
<comment type="subcellular location">
    <subcellularLocation>
        <location evidence="1 10">Cell inner membrane</location>
        <topology evidence="1 10">Single-pass membrane protein</topology>
        <orientation evidence="1 10">Periplasmic side</orientation>
    </subcellularLocation>
</comment>
<reference evidence="14" key="1">
    <citation type="journal article" date="2019" name="Int. J. Syst. Evol. Microbiol.">
        <title>The Global Catalogue of Microorganisms (GCM) 10K type strain sequencing project: providing services to taxonomists for standard genome sequencing and annotation.</title>
        <authorList>
            <consortium name="The Broad Institute Genomics Platform"/>
            <consortium name="The Broad Institute Genome Sequencing Center for Infectious Disease"/>
            <person name="Wu L."/>
            <person name="Ma J."/>
        </authorList>
    </citation>
    <scope>NUCLEOTIDE SEQUENCE [LARGE SCALE GENOMIC DNA]</scope>
    <source>
        <strain evidence="14">KCTC 23723</strain>
    </source>
</reference>
<evidence type="ECO:0000256" key="11">
    <source>
        <dbReference type="SAM" id="MobiDB-lite"/>
    </source>
</evidence>
<gene>
    <name evidence="13" type="ORF">GCM10008111_23780</name>
</gene>
<keyword evidence="10" id="KW-0735">Signal-anchor</keyword>
<dbReference type="PRINTS" id="PR01374">
    <property type="entry name" value="TONBPROTEIN"/>
</dbReference>
<evidence type="ECO:0000256" key="4">
    <source>
        <dbReference type="ARBA" id="ARBA00022475"/>
    </source>
</evidence>
<dbReference type="InterPro" id="IPR003538">
    <property type="entry name" value="TonB"/>
</dbReference>
<protein>
    <recommendedName>
        <fullName evidence="10">Protein TonB</fullName>
    </recommendedName>
</protein>
<comment type="function">
    <text evidence="10">Interacts with outer membrane receptor proteins that carry out high-affinity binding and energy dependent uptake into the periplasmic space of specific substrates. It could act to transduce energy from the cytoplasmic membrane to specific energy-requiring processes in the outer membrane, resulting in the release into the periplasm of ligands bound by these outer membrane proteins.</text>
</comment>
<evidence type="ECO:0000256" key="9">
    <source>
        <dbReference type="ARBA" id="ARBA00023136"/>
    </source>
</evidence>
<dbReference type="NCBIfam" id="TIGR01352">
    <property type="entry name" value="tonB_Cterm"/>
    <property type="match status" value="1"/>
</dbReference>
<dbReference type="InterPro" id="IPR006260">
    <property type="entry name" value="TonB/TolA_C"/>
</dbReference>
<feature type="compositionally biased region" description="Basic and acidic residues" evidence="11">
    <location>
        <begin position="1"/>
        <end position="14"/>
    </location>
</feature>
<dbReference type="Pfam" id="PF03544">
    <property type="entry name" value="TonB_C"/>
    <property type="match status" value="1"/>
</dbReference>
<evidence type="ECO:0000256" key="2">
    <source>
        <dbReference type="ARBA" id="ARBA00006555"/>
    </source>
</evidence>
<keyword evidence="14" id="KW-1185">Reference proteome</keyword>
<organism evidence="13 14">
    <name type="scientific">Alishewanella tabrizica</name>
    <dbReference type="NCBI Taxonomy" id="671278"/>
    <lineage>
        <taxon>Bacteria</taxon>
        <taxon>Pseudomonadati</taxon>
        <taxon>Pseudomonadota</taxon>
        <taxon>Gammaproteobacteria</taxon>
        <taxon>Alteromonadales</taxon>
        <taxon>Alteromonadaceae</taxon>
        <taxon>Alishewanella</taxon>
    </lineage>
</organism>
<evidence type="ECO:0000256" key="3">
    <source>
        <dbReference type="ARBA" id="ARBA00022448"/>
    </source>
</evidence>
<dbReference type="InterPro" id="IPR037682">
    <property type="entry name" value="TonB_C"/>
</dbReference>
<dbReference type="Gene3D" id="3.30.2420.10">
    <property type="entry name" value="TonB"/>
    <property type="match status" value="1"/>
</dbReference>
<evidence type="ECO:0000256" key="8">
    <source>
        <dbReference type="ARBA" id="ARBA00022989"/>
    </source>
</evidence>
<keyword evidence="4 10" id="KW-1003">Cell membrane</keyword>
<dbReference type="InterPro" id="IPR051045">
    <property type="entry name" value="TonB-dependent_transducer"/>
</dbReference>
<evidence type="ECO:0000313" key="14">
    <source>
        <dbReference type="Proteomes" id="UP000634667"/>
    </source>
</evidence>
<evidence type="ECO:0000256" key="7">
    <source>
        <dbReference type="ARBA" id="ARBA00022927"/>
    </source>
</evidence>
<feature type="domain" description="TonB C-terminal" evidence="12">
    <location>
        <begin position="11"/>
        <end position="102"/>
    </location>
</feature>
<keyword evidence="6" id="KW-0812">Transmembrane</keyword>
<keyword evidence="8" id="KW-1133">Transmembrane helix</keyword>
<accession>A0ABQ2WTP0</accession>
<keyword evidence="3 10" id="KW-0813">Transport</keyword>